<evidence type="ECO:0000313" key="2">
    <source>
        <dbReference type="EMBL" id="ART81283.1"/>
    </source>
</evidence>
<feature type="transmembrane region" description="Helical" evidence="1">
    <location>
        <begin position="68"/>
        <end position="85"/>
    </location>
</feature>
<evidence type="ECO:0000313" key="3">
    <source>
        <dbReference type="Proteomes" id="UP000243937"/>
    </source>
</evidence>
<name>A0A1Y0D187_9GAMM</name>
<evidence type="ECO:0000256" key="1">
    <source>
        <dbReference type="SAM" id="Phobius"/>
    </source>
</evidence>
<dbReference type="AlphaFoldDB" id="A0A1Y0D187"/>
<keyword evidence="3" id="KW-1185">Reference proteome</keyword>
<keyword evidence="1" id="KW-0472">Membrane</keyword>
<proteinExistence type="predicted"/>
<dbReference type="EMBL" id="CP021377">
    <property type="protein sequence ID" value="ART81283.1"/>
    <property type="molecule type" value="Genomic_DNA"/>
</dbReference>
<dbReference type="Proteomes" id="UP000243937">
    <property type="component" value="Chromosome"/>
</dbReference>
<protein>
    <submittedName>
        <fullName evidence="2">Uncharacterized protein</fullName>
    </submittedName>
</protein>
<keyword evidence="1" id="KW-1133">Transmembrane helix</keyword>
<accession>A0A1Y0D187</accession>
<gene>
    <name evidence="2" type="ORF">CBP31_00420</name>
</gene>
<organism evidence="2 3">
    <name type="scientific">Oceanisphaera profunda</name>
    <dbReference type="NCBI Taxonomy" id="1416627"/>
    <lineage>
        <taxon>Bacteria</taxon>
        <taxon>Pseudomonadati</taxon>
        <taxon>Pseudomonadota</taxon>
        <taxon>Gammaproteobacteria</taxon>
        <taxon>Aeromonadales</taxon>
        <taxon>Aeromonadaceae</taxon>
        <taxon>Oceanisphaera</taxon>
    </lineage>
</organism>
<dbReference type="KEGG" id="opf:CBP31_00420"/>
<reference evidence="2 3" key="1">
    <citation type="journal article" date="2014" name="Int. J. Syst. Evol. Microbiol.">
        <title>Oceanisphaera profunda sp. nov., a marine bacterium isolated from deep-sea sediment, and emended description of the genus Oceanisphaera.</title>
        <authorList>
            <person name="Xu Z."/>
            <person name="Zhang X.Y."/>
            <person name="Su H.N."/>
            <person name="Yu Z.C."/>
            <person name="Liu C."/>
            <person name="Li H."/>
            <person name="Chen X.L."/>
            <person name="Song X.Y."/>
            <person name="Xie B.B."/>
            <person name="Qin Q.L."/>
            <person name="Zhou B.C."/>
            <person name="Shi M."/>
            <person name="Huang Y."/>
            <person name="Zhang Y.Z."/>
        </authorList>
    </citation>
    <scope>NUCLEOTIDE SEQUENCE [LARGE SCALE GENOMIC DNA]</scope>
    <source>
        <strain evidence="2 3">SM1222</strain>
    </source>
</reference>
<sequence length="160" mass="18035">MLFLKQSSCAGPANKCHLVLGFCRQQFIRCGFVLGLDLKLSSYAVPPKSSLSKRRAATRETAGYKCHLVWGFVGGNLFATVLGFFKTILLRRTREQVAGYKDYVFCRAQFIRHGFVFENGRLQGQTWRATRENSRLQKKAHRNYVAVGLLLGAWRSALGA</sequence>
<keyword evidence="1" id="KW-0812">Transmembrane</keyword>